<dbReference type="PANTHER" id="PTHR38011:SF7">
    <property type="entry name" value="2,5-DIAMINO-6-RIBOSYLAMINO-4(3H)-PYRIMIDINONE 5'-PHOSPHATE REDUCTASE"/>
    <property type="match status" value="1"/>
</dbReference>
<dbReference type="GO" id="GO:0009231">
    <property type="term" value="P:riboflavin biosynthetic process"/>
    <property type="evidence" value="ECO:0007669"/>
    <property type="project" value="InterPro"/>
</dbReference>
<dbReference type="GO" id="GO:0008703">
    <property type="term" value="F:5-amino-6-(5-phosphoribosylamino)uracil reductase activity"/>
    <property type="evidence" value="ECO:0007669"/>
    <property type="project" value="InterPro"/>
</dbReference>
<evidence type="ECO:0000313" key="6">
    <source>
        <dbReference type="Proteomes" id="UP000275225"/>
    </source>
</evidence>
<name>A0A3N6WJ86_9ACTN</name>
<dbReference type="PANTHER" id="PTHR38011">
    <property type="entry name" value="DIHYDROFOLATE REDUCTASE FAMILY PROTEIN (AFU_ORTHOLOGUE AFUA_8G06820)"/>
    <property type="match status" value="1"/>
</dbReference>
<dbReference type="AlphaFoldDB" id="A0A3N6WJ86"/>
<dbReference type="InterPro" id="IPR050765">
    <property type="entry name" value="Riboflavin_Biosynth_HTPR"/>
</dbReference>
<dbReference type="InterPro" id="IPR002734">
    <property type="entry name" value="RibDG_C"/>
</dbReference>
<comment type="pathway">
    <text evidence="1">Cofactor biosynthesis; riboflavin biosynthesis.</text>
</comment>
<protein>
    <submittedName>
        <fullName evidence="5">Pyrimidine reductase family protein</fullName>
    </submittedName>
</protein>
<evidence type="ECO:0000313" key="5">
    <source>
        <dbReference type="EMBL" id="RQN07489.1"/>
    </source>
</evidence>
<sequence>MLDVDELADRFAYPDDLTRAWVRTVFVSSVDGSATDHRGVSGDLGGAPDSTLFALLRSLSDVILVAAGTTRAEGYAPVTPSEVDAELRTRLKLSPVPPIAVVSASLDLPEPLVAPGQLVYTCASSPKDRRDALAETMDVVVAGERRVDFRAVVDDLSRRGLHRVSCEGGPTLHGELIAQDLVDEVCVTIGPTLVGGPGPRIAHSNAVTERAMRLATLIEADGVLLTRWLRDRSA</sequence>
<organism evidence="5 6">
    <name type="scientific">Aeromicrobium camelliae</name>
    <dbReference type="NCBI Taxonomy" id="1538144"/>
    <lineage>
        <taxon>Bacteria</taxon>
        <taxon>Bacillati</taxon>
        <taxon>Actinomycetota</taxon>
        <taxon>Actinomycetes</taxon>
        <taxon>Propionibacteriales</taxon>
        <taxon>Nocardioidaceae</taxon>
        <taxon>Aeromicrobium</taxon>
    </lineage>
</organism>
<reference evidence="5 6" key="1">
    <citation type="submission" date="2018-11" db="EMBL/GenBank/DDBJ databases">
        <authorList>
            <person name="Li F."/>
        </authorList>
    </citation>
    <scope>NUCLEOTIDE SEQUENCE [LARGE SCALE GENOMIC DNA]</scope>
    <source>
        <strain evidence="5 6">YS17T</strain>
    </source>
</reference>
<dbReference type="Pfam" id="PF01872">
    <property type="entry name" value="RibD_C"/>
    <property type="match status" value="1"/>
</dbReference>
<evidence type="ECO:0000256" key="1">
    <source>
        <dbReference type="ARBA" id="ARBA00005104"/>
    </source>
</evidence>
<dbReference type="Proteomes" id="UP000275225">
    <property type="component" value="Unassembled WGS sequence"/>
</dbReference>
<evidence type="ECO:0000259" key="4">
    <source>
        <dbReference type="Pfam" id="PF01872"/>
    </source>
</evidence>
<keyword evidence="2" id="KW-0521">NADP</keyword>
<evidence type="ECO:0000256" key="2">
    <source>
        <dbReference type="ARBA" id="ARBA00022857"/>
    </source>
</evidence>
<evidence type="ECO:0000256" key="3">
    <source>
        <dbReference type="ARBA" id="ARBA00023002"/>
    </source>
</evidence>
<feature type="domain" description="Bacterial bifunctional deaminase-reductase C-terminal" evidence="4">
    <location>
        <begin position="21"/>
        <end position="214"/>
    </location>
</feature>
<keyword evidence="3" id="KW-0560">Oxidoreductase</keyword>
<dbReference type="OrthoDB" id="5243299at2"/>
<gene>
    <name evidence="5" type="ORF">EHW97_09620</name>
</gene>
<dbReference type="RefSeq" id="WP_124236963.1">
    <property type="nucleotide sequence ID" value="NZ_JBHUFI010000012.1"/>
</dbReference>
<comment type="caution">
    <text evidence="5">The sequence shown here is derived from an EMBL/GenBank/DDBJ whole genome shotgun (WGS) entry which is preliminary data.</text>
</comment>
<accession>A0A3N6WJ86</accession>
<proteinExistence type="predicted"/>
<dbReference type="EMBL" id="RQJX01000012">
    <property type="protein sequence ID" value="RQN07489.1"/>
    <property type="molecule type" value="Genomic_DNA"/>
</dbReference>
<dbReference type="SUPFAM" id="SSF53597">
    <property type="entry name" value="Dihydrofolate reductase-like"/>
    <property type="match status" value="1"/>
</dbReference>
<dbReference type="Gene3D" id="3.40.430.10">
    <property type="entry name" value="Dihydrofolate Reductase, subunit A"/>
    <property type="match status" value="1"/>
</dbReference>
<dbReference type="InterPro" id="IPR024072">
    <property type="entry name" value="DHFR-like_dom_sf"/>
</dbReference>
<keyword evidence="6" id="KW-1185">Reference proteome</keyword>